<feature type="region of interest" description="Disordered" evidence="1">
    <location>
        <begin position="84"/>
        <end position="105"/>
    </location>
</feature>
<keyword evidence="3" id="KW-1185">Reference proteome</keyword>
<reference evidence="2" key="1">
    <citation type="journal article" date="2014" name="Int. J. Syst. Evol. Microbiol.">
        <title>Complete genome sequence of Corynebacterium casei LMG S-19264T (=DSM 44701T), isolated from a smear-ripened cheese.</title>
        <authorList>
            <consortium name="US DOE Joint Genome Institute (JGI-PGF)"/>
            <person name="Walter F."/>
            <person name="Albersmeier A."/>
            <person name="Kalinowski J."/>
            <person name="Ruckert C."/>
        </authorList>
    </citation>
    <scope>NUCLEOTIDE SEQUENCE</scope>
    <source>
        <strain evidence="2">JCM 14371</strain>
    </source>
</reference>
<accession>A0A917PI01</accession>
<name>A0A917PI01_9DEIO</name>
<protein>
    <submittedName>
        <fullName evidence="2">Uncharacterized protein</fullName>
    </submittedName>
</protein>
<comment type="caution">
    <text evidence="2">The sequence shown here is derived from an EMBL/GenBank/DDBJ whole genome shotgun (WGS) entry which is preliminary data.</text>
</comment>
<dbReference type="Proteomes" id="UP000635726">
    <property type="component" value="Unassembled WGS sequence"/>
</dbReference>
<organism evidence="2 3">
    <name type="scientific">Deinococcus aquiradiocola</name>
    <dbReference type="NCBI Taxonomy" id="393059"/>
    <lineage>
        <taxon>Bacteria</taxon>
        <taxon>Thermotogati</taxon>
        <taxon>Deinococcota</taxon>
        <taxon>Deinococci</taxon>
        <taxon>Deinococcales</taxon>
        <taxon>Deinococcaceae</taxon>
        <taxon>Deinococcus</taxon>
    </lineage>
</organism>
<evidence type="ECO:0000313" key="2">
    <source>
        <dbReference type="EMBL" id="GGJ79072.1"/>
    </source>
</evidence>
<dbReference type="EMBL" id="BMOE01000007">
    <property type="protein sequence ID" value="GGJ79072.1"/>
    <property type="molecule type" value="Genomic_DNA"/>
</dbReference>
<dbReference type="AlphaFoldDB" id="A0A917PI01"/>
<gene>
    <name evidence="2" type="ORF">GCM10008939_23630</name>
</gene>
<reference evidence="2" key="2">
    <citation type="submission" date="2020-09" db="EMBL/GenBank/DDBJ databases">
        <authorList>
            <person name="Sun Q."/>
            <person name="Ohkuma M."/>
        </authorList>
    </citation>
    <scope>NUCLEOTIDE SEQUENCE</scope>
    <source>
        <strain evidence="2">JCM 14371</strain>
    </source>
</reference>
<sequence>MLTCGDQVPAVWSPLQGREATHLPLREWAASPGWIDQEHSAPIEIGTGRAAPEDRRGRMLRIEDGLRAEIRGWIIRIVVRKGERDGRSSRERHGPGQHGAQEEGQHGIIMHRWRASGSPGGLRAFSAPGAALAVLHLDCHSQQERAVREVIGDSDTLPPDTEAFLAQQVPGIIHLTCTHLLLMPAR</sequence>
<proteinExistence type="predicted"/>
<evidence type="ECO:0000313" key="3">
    <source>
        <dbReference type="Proteomes" id="UP000635726"/>
    </source>
</evidence>
<evidence type="ECO:0000256" key="1">
    <source>
        <dbReference type="SAM" id="MobiDB-lite"/>
    </source>
</evidence>